<sequence length="1224" mass="141311">MSNKIIQVYMSEQLKKLYYGDKCCKKFYSFIYAVDRTSFMKTINDLHLRMRLCTHDGQEFILVFKDGCQHITENMTSLHLIRDSVKDMYILQSGSNFAGNQVDMHMSPEFLCPSNSTPSVPPHRFSFPLKQSITRLNPTAQLSYQKDCAMQSYKEMILDGLQCNRVMVINGASNLDKSCAIPMYIIEKCAHEKLPCKIVCVEREQLTAIYNSRRLAEHFRERIGETVAFQVQLQSRISDSSNLIYTTSNFFLRVLMGQSIPDSFRHISHVVIVDAHLHEAFADLLLRELKEALKYHAHLKVLLLSNFQFNDEFINYFGEGERLNLPDINDSEGQQPQILYIENIHQILPKRRLYKTALKASKLFPPETNKTINSAYLDSCLEIYQQLPNEKSFQSILYMVHGESVSINYRHTITGRTVLLLASLLGKIDHVKTLIFLNADPNICDQQEMNAFNAALSMGHLDCADALKENYVQKNIILSNDKEYIDHYLIIDIIHMICTTEQWKVGDVIVFLPSYEHILRANYNILKQKILGNLPDNLAVYLLHKNTEKCQLDIITEHSSNFVKIILATDIAETLSCWKNVHYVIDTGRMRRITYYNNSLHKENAYDWTSKQSMESRKLLLINKGFCFRLIPFCIFECLPEAITPELLTIPLDRVCLSVKLLSPHRMVAEYLQETIVKPPFPQVFRCVEHLKKIDVFSETEDITWLGCRLVDVPVDCLLGKLLVFAVLLQCIDPVLTIVSFMSTLDPFELNNYLDDLTEPFKDAIRTKMKKERSRLSEGIASDHFVYLRLYQEWQNDVHDENNGPLPNEYDFILNGLLEQICDIRTQLVGALRSCQLIHSKGVLSMHYINMKSHSWPIIKAVLVGGLYPNICLVDSKINCVKSPQTRELVLHPDSVLRSLEFFGNGYANSSTMVARKINSDWIVYGKRANSGRCNSINYGTVVSPICIALFTGSPKLSSSNIQIFPSAADKDGFQAHFHMDEWISFVMDYKEAQILLKTRQCFYSRYINYLQNCNSIEKYRRTKFPAAQNENILTDCLETILVREDLAYGFQQPDKTGVRPKAVPNKFIVGFNVSSLLMATYNKTDMVINDRLKRMEKKFFMLYQTDKNVKDNNLSSHNYNWFHLLTKVSSPHSLQNRIIFVIMFTRDPNKLRQLSIVESTNNGLWKLRDCFHCDINLNNISLTCLNDMLALPLNQKRKCLKIDNEMGELIINLFAFRNNWLLN</sequence>
<evidence type="ECO:0000313" key="3">
    <source>
        <dbReference type="Proteomes" id="UP000092443"/>
    </source>
</evidence>
<feature type="domain" description="Helicase-associated" evidence="2">
    <location>
        <begin position="686"/>
        <end position="788"/>
    </location>
</feature>
<dbReference type="InterPro" id="IPR002110">
    <property type="entry name" value="Ankyrin_rpt"/>
</dbReference>
<dbReference type="AlphaFoldDB" id="A0A9C5Z506"/>
<dbReference type="PANTHER" id="PTHR18934:SF213">
    <property type="entry name" value="3'-5' RNA HELICASE YTHDC2"/>
    <property type="match status" value="1"/>
</dbReference>
<dbReference type="Gene3D" id="1.20.120.1080">
    <property type="match status" value="1"/>
</dbReference>
<keyword evidence="3" id="KW-1185">Reference proteome</keyword>
<dbReference type="SUPFAM" id="SSF48403">
    <property type="entry name" value="Ankyrin repeat"/>
    <property type="match status" value="1"/>
</dbReference>
<evidence type="ECO:0000259" key="2">
    <source>
        <dbReference type="SMART" id="SM00847"/>
    </source>
</evidence>
<feature type="repeat" description="ANK" evidence="1">
    <location>
        <begin position="414"/>
        <end position="446"/>
    </location>
</feature>
<dbReference type="InterPro" id="IPR007502">
    <property type="entry name" value="Helicase-assoc_dom"/>
</dbReference>
<dbReference type="PANTHER" id="PTHR18934">
    <property type="entry name" value="ATP-DEPENDENT RNA HELICASE"/>
    <property type="match status" value="1"/>
</dbReference>
<dbReference type="InterPro" id="IPR027417">
    <property type="entry name" value="P-loop_NTPase"/>
</dbReference>
<dbReference type="Proteomes" id="UP000092443">
    <property type="component" value="Unplaced"/>
</dbReference>
<keyword evidence="1" id="KW-0040">ANK repeat</keyword>
<dbReference type="RefSeq" id="XP_037894066.1">
    <property type="nucleotide sequence ID" value="XM_038038138.1"/>
</dbReference>
<dbReference type="SUPFAM" id="SSF52540">
    <property type="entry name" value="P-loop containing nucleoside triphosphate hydrolases"/>
    <property type="match status" value="2"/>
</dbReference>
<dbReference type="Gene3D" id="3.40.50.300">
    <property type="entry name" value="P-loop containing nucleotide triphosphate hydrolases"/>
    <property type="match status" value="2"/>
</dbReference>
<dbReference type="SMART" id="SM00847">
    <property type="entry name" value="HA2"/>
    <property type="match status" value="1"/>
</dbReference>
<dbReference type="SMART" id="SM00248">
    <property type="entry name" value="ANK"/>
    <property type="match status" value="2"/>
</dbReference>
<protein>
    <submittedName>
        <fullName evidence="4">Benign gonial cell neoplasm protein</fullName>
    </submittedName>
</protein>
<gene>
    <name evidence="4" type="primary">LOC119640245</name>
</gene>
<reference evidence="4" key="1">
    <citation type="submission" date="2025-08" db="UniProtKB">
        <authorList>
            <consortium name="RefSeq"/>
        </authorList>
    </citation>
    <scope>IDENTIFICATION</scope>
    <source>
        <tissue evidence="4">Whole body pupa</tissue>
    </source>
</reference>
<dbReference type="Gene3D" id="1.25.40.20">
    <property type="entry name" value="Ankyrin repeat-containing domain"/>
    <property type="match status" value="1"/>
</dbReference>
<organism evidence="3 4">
    <name type="scientific">Glossina fuscipes</name>
    <dbReference type="NCBI Taxonomy" id="7396"/>
    <lineage>
        <taxon>Eukaryota</taxon>
        <taxon>Metazoa</taxon>
        <taxon>Ecdysozoa</taxon>
        <taxon>Arthropoda</taxon>
        <taxon>Hexapoda</taxon>
        <taxon>Insecta</taxon>
        <taxon>Pterygota</taxon>
        <taxon>Neoptera</taxon>
        <taxon>Endopterygota</taxon>
        <taxon>Diptera</taxon>
        <taxon>Brachycera</taxon>
        <taxon>Muscomorpha</taxon>
        <taxon>Hippoboscoidea</taxon>
        <taxon>Glossinidae</taxon>
        <taxon>Glossina</taxon>
    </lineage>
</organism>
<dbReference type="Pfam" id="PF21010">
    <property type="entry name" value="HA2_C"/>
    <property type="match status" value="1"/>
</dbReference>
<dbReference type="GO" id="GO:0003723">
    <property type="term" value="F:RNA binding"/>
    <property type="evidence" value="ECO:0007669"/>
    <property type="project" value="TreeGrafter"/>
</dbReference>
<dbReference type="KEGG" id="gfs:119640245"/>
<evidence type="ECO:0000256" key="1">
    <source>
        <dbReference type="PROSITE-ProRule" id="PRU00023"/>
    </source>
</evidence>
<accession>A0A9C5Z506</accession>
<dbReference type="PROSITE" id="PS50088">
    <property type="entry name" value="ANK_REPEAT"/>
    <property type="match status" value="1"/>
</dbReference>
<proteinExistence type="predicted"/>
<evidence type="ECO:0000313" key="4">
    <source>
        <dbReference type="RefSeq" id="XP_037894066.1"/>
    </source>
</evidence>
<name>A0A9C5Z506_9MUSC</name>
<dbReference type="GeneID" id="119640245"/>
<dbReference type="InterPro" id="IPR036770">
    <property type="entry name" value="Ankyrin_rpt-contain_sf"/>
</dbReference>